<evidence type="ECO:0000313" key="1">
    <source>
        <dbReference type="EMBL" id="KAH7967439.1"/>
    </source>
</evidence>
<name>A0ACB8DGN0_DERSI</name>
<gene>
    <name evidence="1" type="ORF">HPB49_024859</name>
</gene>
<comment type="caution">
    <text evidence="1">The sequence shown here is derived from an EMBL/GenBank/DDBJ whole genome shotgun (WGS) entry which is preliminary data.</text>
</comment>
<dbReference type="EMBL" id="CM023471">
    <property type="protein sequence ID" value="KAH7967439.1"/>
    <property type="molecule type" value="Genomic_DNA"/>
</dbReference>
<keyword evidence="2" id="KW-1185">Reference proteome</keyword>
<protein>
    <submittedName>
        <fullName evidence="1">Uncharacterized protein</fullName>
    </submittedName>
</protein>
<reference evidence="1" key="1">
    <citation type="submission" date="2020-05" db="EMBL/GenBank/DDBJ databases">
        <title>Large-scale comparative analyses of tick genomes elucidate their genetic diversity and vector capacities.</title>
        <authorList>
            <person name="Jia N."/>
            <person name="Wang J."/>
            <person name="Shi W."/>
            <person name="Du L."/>
            <person name="Sun Y."/>
            <person name="Zhan W."/>
            <person name="Jiang J."/>
            <person name="Wang Q."/>
            <person name="Zhang B."/>
            <person name="Ji P."/>
            <person name="Sakyi L.B."/>
            <person name="Cui X."/>
            <person name="Yuan T."/>
            <person name="Jiang B."/>
            <person name="Yang W."/>
            <person name="Lam T.T.-Y."/>
            <person name="Chang Q."/>
            <person name="Ding S."/>
            <person name="Wang X."/>
            <person name="Zhu J."/>
            <person name="Ruan X."/>
            <person name="Zhao L."/>
            <person name="Wei J."/>
            <person name="Que T."/>
            <person name="Du C."/>
            <person name="Cheng J."/>
            <person name="Dai P."/>
            <person name="Han X."/>
            <person name="Huang E."/>
            <person name="Gao Y."/>
            <person name="Liu J."/>
            <person name="Shao H."/>
            <person name="Ye R."/>
            <person name="Li L."/>
            <person name="Wei W."/>
            <person name="Wang X."/>
            <person name="Wang C."/>
            <person name="Yang T."/>
            <person name="Huo Q."/>
            <person name="Li W."/>
            <person name="Guo W."/>
            <person name="Chen H."/>
            <person name="Zhou L."/>
            <person name="Ni X."/>
            <person name="Tian J."/>
            <person name="Zhou Y."/>
            <person name="Sheng Y."/>
            <person name="Liu T."/>
            <person name="Pan Y."/>
            <person name="Xia L."/>
            <person name="Li J."/>
            <person name="Zhao F."/>
            <person name="Cao W."/>
        </authorList>
    </citation>
    <scope>NUCLEOTIDE SEQUENCE</scope>
    <source>
        <strain evidence="1">Dsil-2018</strain>
    </source>
</reference>
<dbReference type="Proteomes" id="UP000821865">
    <property type="component" value="Chromosome 2"/>
</dbReference>
<evidence type="ECO:0000313" key="2">
    <source>
        <dbReference type="Proteomes" id="UP000821865"/>
    </source>
</evidence>
<proteinExistence type="predicted"/>
<accession>A0ACB8DGN0</accession>
<sequence>MHGLFNTGLLLLVAALSWRNKVSLATPHIKDHGSYFDVTLEPRNLSDGSSEGEDDDWEEHHEWTYTELNDDEESGEAPAVLPLEPPNARKPEASVAERITTPRKRPKELETHRPQNENTYALRQKNLETQEVHSHKVTSAQRKRPHLQIPPDGSAPAMLPNRNKAKQSRANEGPDLVRRHRKRHHAHRLPRCRRSPAALTGEAGNFVGGGLMWFPAASCVASGLDWNSVHSTACLHQQIAFVHRYKVLAPAFPSVNDSYTPEYCGSYVPWRHVTPDPVTDLLYDGSIVSGLSLHRFGFINPGGYTFELLPHTGRFILVGVPFHRRVLSLCNLKPSTLGLLFTGTGLRDGSLGMHRFDQTMFHFTVARTLDLLSVPMFSMQICSRLEDYVKTNPNNLYWGFPTVSVRTIPVAIRVPERSTDTTTPVLPIASESAEAFTQKVFTEPLALYPDGPVNYSEAHTDFLEPVVFFTNPVEHEDDAIGEDVVPPTYVEEVAAPVIVGREAPVVEAAAQAVAETATNDGFHTMTETQNSVEVVHPVVDDEHIGVIAGPEMAVDGLSANVPTESVYDGVDDKAYYIGYDAGLDFDDANPGYYQYVAEPIVHVTEQMLSFPGPSL</sequence>
<organism evidence="1 2">
    <name type="scientific">Dermacentor silvarum</name>
    <name type="common">Tick</name>
    <dbReference type="NCBI Taxonomy" id="543639"/>
    <lineage>
        <taxon>Eukaryota</taxon>
        <taxon>Metazoa</taxon>
        <taxon>Ecdysozoa</taxon>
        <taxon>Arthropoda</taxon>
        <taxon>Chelicerata</taxon>
        <taxon>Arachnida</taxon>
        <taxon>Acari</taxon>
        <taxon>Parasitiformes</taxon>
        <taxon>Ixodida</taxon>
        <taxon>Ixodoidea</taxon>
        <taxon>Ixodidae</taxon>
        <taxon>Rhipicephalinae</taxon>
        <taxon>Dermacentor</taxon>
    </lineage>
</organism>